<evidence type="ECO:0000256" key="1">
    <source>
        <dbReference type="ARBA" id="ARBA00009437"/>
    </source>
</evidence>
<dbReference type="InterPro" id="IPR000847">
    <property type="entry name" value="LysR_HTH_N"/>
</dbReference>
<comment type="caution">
    <text evidence="6">The sequence shown here is derived from an EMBL/GenBank/DDBJ whole genome shotgun (WGS) entry which is preliminary data.</text>
</comment>
<dbReference type="PANTHER" id="PTHR30126:SF98">
    <property type="entry name" value="HTH-TYPE TRANSCRIPTIONAL ACTIVATOR BAUR"/>
    <property type="match status" value="1"/>
</dbReference>
<dbReference type="PRINTS" id="PR00039">
    <property type="entry name" value="HTHLYSR"/>
</dbReference>
<keyword evidence="2" id="KW-0805">Transcription regulation</keyword>
<dbReference type="Pfam" id="PF03466">
    <property type="entry name" value="LysR_substrate"/>
    <property type="match status" value="1"/>
</dbReference>
<sequence>MSHLQQIYDVDIKLLRLFMAIVRCGGFSSAQNQLNMSQSTISHQMSQLEERLGLVLCQRGRGGFSLTREGKAVFSATERLLAAVETFRQEVGTITHVLSGDLSIGVVDNTITDRSLPLTTAIREFRKLGGDVNIHITVDSPEHLIADVVQGKLHLAIGLFPVAHSGLNHTPLYREKHCLYCASSHPFYHETPSLYDLAECPAVLRSYMYDNDQKYIGNGTRNAYANNIEALVTLILTGSYIGFLPEHYARKWLENGELKVLHPDTCVRYSTFDMVTARKQPDTLVLKQFVQLFRSLLNQHHPSPQNSCAAG</sequence>
<dbReference type="RefSeq" id="WP_345197655.1">
    <property type="nucleotide sequence ID" value="NZ_BAABFL010000447.1"/>
</dbReference>
<dbReference type="EMBL" id="BAABFL010000447">
    <property type="protein sequence ID" value="GAA4651300.1"/>
    <property type="molecule type" value="Genomic_DNA"/>
</dbReference>
<dbReference type="InterPro" id="IPR036390">
    <property type="entry name" value="WH_DNA-bd_sf"/>
</dbReference>
<keyword evidence="3" id="KW-0238">DNA-binding</keyword>
<evidence type="ECO:0000259" key="5">
    <source>
        <dbReference type="PROSITE" id="PS50931"/>
    </source>
</evidence>
<evidence type="ECO:0000256" key="4">
    <source>
        <dbReference type="ARBA" id="ARBA00023163"/>
    </source>
</evidence>
<dbReference type="Gene3D" id="3.40.190.290">
    <property type="match status" value="1"/>
</dbReference>
<name>A0ABP8V5I4_9GAMM</name>
<protein>
    <submittedName>
        <fullName evidence="6">LysR family transcriptional regulator</fullName>
    </submittedName>
</protein>
<dbReference type="SUPFAM" id="SSF46785">
    <property type="entry name" value="Winged helix' DNA-binding domain"/>
    <property type="match status" value="1"/>
</dbReference>
<keyword evidence="4" id="KW-0804">Transcription</keyword>
<evidence type="ECO:0000256" key="3">
    <source>
        <dbReference type="ARBA" id="ARBA00023125"/>
    </source>
</evidence>
<comment type="similarity">
    <text evidence="1">Belongs to the LysR transcriptional regulatory family.</text>
</comment>
<organism evidence="6 7">
    <name type="scientific">Kistimonas scapharcae</name>
    <dbReference type="NCBI Taxonomy" id="1036133"/>
    <lineage>
        <taxon>Bacteria</taxon>
        <taxon>Pseudomonadati</taxon>
        <taxon>Pseudomonadota</taxon>
        <taxon>Gammaproteobacteria</taxon>
        <taxon>Oceanospirillales</taxon>
        <taxon>Endozoicomonadaceae</taxon>
        <taxon>Kistimonas</taxon>
    </lineage>
</organism>
<gene>
    <name evidence="6" type="ORF">GCM10023116_35840</name>
</gene>
<evidence type="ECO:0000313" key="7">
    <source>
        <dbReference type="Proteomes" id="UP001500604"/>
    </source>
</evidence>
<keyword evidence="7" id="KW-1185">Reference proteome</keyword>
<dbReference type="InterPro" id="IPR036388">
    <property type="entry name" value="WH-like_DNA-bd_sf"/>
</dbReference>
<dbReference type="PANTHER" id="PTHR30126">
    <property type="entry name" value="HTH-TYPE TRANSCRIPTIONAL REGULATOR"/>
    <property type="match status" value="1"/>
</dbReference>
<accession>A0ABP8V5I4</accession>
<dbReference type="CDD" id="cd05466">
    <property type="entry name" value="PBP2_LTTR_substrate"/>
    <property type="match status" value="1"/>
</dbReference>
<proteinExistence type="inferred from homology"/>
<dbReference type="PROSITE" id="PS50931">
    <property type="entry name" value="HTH_LYSR"/>
    <property type="match status" value="1"/>
</dbReference>
<evidence type="ECO:0000313" key="6">
    <source>
        <dbReference type="EMBL" id="GAA4651300.1"/>
    </source>
</evidence>
<dbReference type="InterPro" id="IPR005119">
    <property type="entry name" value="LysR_subst-bd"/>
</dbReference>
<dbReference type="Proteomes" id="UP001500604">
    <property type="component" value="Unassembled WGS sequence"/>
</dbReference>
<reference evidence="7" key="1">
    <citation type="journal article" date="2019" name="Int. J. Syst. Evol. Microbiol.">
        <title>The Global Catalogue of Microorganisms (GCM) 10K type strain sequencing project: providing services to taxonomists for standard genome sequencing and annotation.</title>
        <authorList>
            <consortium name="The Broad Institute Genomics Platform"/>
            <consortium name="The Broad Institute Genome Sequencing Center for Infectious Disease"/>
            <person name="Wu L."/>
            <person name="Ma J."/>
        </authorList>
    </citation>
    <scope>NUCLEOTIDE SEQUENCE [LARGE SCALE GENOMIC DNA]</scope>
    <source>
        <strain evidence="7">JCM 17805</strain>
    </source>
</reference>
<evidence type="ECO:0000256" key="2">
    <source>
        <dbReference type="ARBA" id="ARBA00023015"/>
    </source>
</evidence>
<dbReference type="SUPFAM" id="SSF53850">
    <property type="entry name" value="Periplasmic binding protein-like II"/>
    <property type="match status" value="1"/>
</dbReference>
<dbReference type="Gene3D" id="1.10.10.10">
    <property type="entry name" value="Winged helix-like DNA-binding domain superfamily/Winged helix DNA-binding domain"/>
    <property type="match status" value="1"/>
</dbReference>
<dbReference type="Pfam" id="PF00126">
    <property type="entry name" value="HTH_1"/>
    <property type="match status" value="1"/>
</dbReference>
<feature type="domain" description="HTH lysR-type" evidence="5">
    <location>
        <begin position="10"/>
        <end position="67"/>
    </location>
</feature>